<reference evidence="1" key="1">
    <citation type="journal article" date="2002" name="Nature">
        <title>The genome sequence and structure of rice chromosome 1.</title>
        <authorList>
            <person name="Sasaki T."/>
            <person name="Matsumoto T."/>
            <person name="Yamamoto K."/>
            <person name="Sakata K."/>
            <person name="Baba T."/>
            <person name="Katayose Y."/>
            <person name="Wu J."/>
            <person name="Niimura Y."/>
            <person name="Cheng Z."/>
            <person name="Nagamura Y."/>
            <person name="Antonio B.A."/>
            <person name="Kanamori H."/>
            <person name="Hosokawa S."/>
            <person name="Masukawa M."/>
            <person name="Arikawa K."/>
            <person name="Chiden Y."/>
            <person name="Hayashi M."/>
            <person name="Okamoto M."/>
            <person name="Ando T."/>
            <person name="Aoki H."/>
            <person name="Arita K."/>
            <person name="Hamada M."/>
            <person name="Harada C."/>
            <person name="Hijishita S."/>
            <person name="Honda M."/>
            <person name="Ichikawa Y."/>
            <person name="Idonuma A."/>
            <person name="Iijima M."/>
            <person name="Ikeda M."/>
            <person name="Ikeno M."/>
            <person name="Itoh S."/>
            <person name="Itoh T."/>
            <person name="Itoh Y."/>
            <person name="Itoh Y."/>
            <person name="Iwabuchi A."/>
            <person name="Kamiya K."/>
            <person name="Karasawa W."/>
            <person name="Katagiri S."/>
            <person name="Kikuta A."/>
            <person name="Kobayashi N."/>
            <person name="Kono I."/>
            <person name="Machita K."/>
            <person name="Maehara T."/>
            <person name="Mizuno H."/>
            <person name="Mizubayashi T."/>
            <person name="Mukai Y."/>
            <person name="Nagasaki H."/>
            <person name="Nakashima M."/>
            <person name="Nakama Y."/>
            <person name="Nakamichi Y."/>
            <person name="Nakamura M."/>
            <person name="Namiki N."/>
            <person name="Negishi M."/>
            <person name="Ohta I."/>
            <person name="Ono N."/>
            <person name="Saji S."/>
            <person name="Sakai K."/>
            <person name="Shibata M."/>
            <person name="Shimokawa T."/>
            <person name="Shomura A."/>
            <person name="Song J."/>
            <person name="Takazaki Y."/>
            <person name="Terasawa K."/>
            <person name="Tsuji K."/>
            <person name="Waki K."/>
            <person name="Yamagata H."/>
            <person name="Yamane H."/>
            <person name="Yoshiki S."/>
            <person name="Yoshihara R."/>
            <person name="Yukawa K."/>
            <person name="Zhong H."/>
            <person name="Iwama H."/>
            <person name="Endo T."/>
            <person name="Ito H."/>
            <person name="Hahn J.H."/>
            <person name="Kim H.I."/>
            <person name="Eun M.Y."/>
            <person name="Yano M."/>
            <person name="Jiang J."/>
            <person name="Gojobori T."/>
        </authorList>
    </citation>
    <scope>NUCLEOTIDE SEQUENCE</scope>
</reference>
<protein>
    <submittedName>
        <fullName evidence="1">OJ1485_B09.12 protein</fullName>
    </submittedName>
</protein>
<accession>Q8RZI4</accession>
<dbReference type="AlphaFoldDB" id="Q8RZI4"/>
<organism evidence="1">
    <name type="scientific">Oryza sativa subsp. japonica</name>
    <name type="common">Rice</name>
    <dbReference type="NCBI Taxonomy" id="39947"/>
    <lineage>
        <taxon>Eukaryota</taxon>
        <taxon>Viridiplantae</taxon>
        <taxon>Streptophyta</taxon>
        <taxon>Embryophyta</taxon>
        <taxon>Tracheophyta</taxon>
        <taxon>Spermatophyta</taxon>
        <taxon>Magnoliopsida</taxon>
        <taxon>Liliopsida</taxon>
        <taxon>Poales</taxon>
        <taxon>Poaceae</taxon>
        <taxon>BOP clade</taxon>
        <taxon>Oryzoideae</taxon>
        <taxon>Oryzeae</taxon>
        <taxon>Oryzinae</taxon>
        <taxon>Oryza</taxon>
        <taxon>Oryza sativa</taxon>
    </lineage>
</organism>
<gene>
    <name evidence="1" type="primary">OJ1485_B09.12</name>
</gene>
<name>Q8RZI4_ORYSJ</name>
<proteinExistence type="predicted"/>
<evidence type="ECO:0000313" key="1">
    <source>
        <dbReference type="EMBL" id="BAB86183.1"/>
    </source>
</evidence>
<sequence>MDLRRHDFNVISTRIHELLKFQLPFFGTVTGTTLGLKLKCQTVQVKKRINFYRPSDFQSHCFVNVCLKTQELTVKTRRTNRGMIQMSLHIEFRSARNSFKIKFVMRHGWNSRDVDIIMAYDVDRARCELATPAIFEHFSLLQKRDRLVVLGWIGLDSSLIGARDGGEWRRRRPQLMNSGLTDACPRANRPK</sequence>
<dbReference type="EMBL" id="AP003707">
    <property type="protein sequence ID" value="BAB86183.1"/>
    <property type="molecule type" value="Genomic_DNA"/>
</dbReference>